<gene>
    <name evidence="1" type="ORF">J2Y00_002231</name>
</gene>
<evidence type="ECO:0000313" key="2">
    <source>
        <dbReference type="Proteomes" id="UP001185331"/>
    </source>
</evidence>
<comment type="caution">
    <text evidence="1">The sequence shown here is derived from an EMBL/GenBank/DDBJ whole genome shotgun (WGS) entry which is preliminary data.</text>
</comment>
<dbReference type="AlphaFoldDB" id="A0AAE3XDG3"/>
<protein>
    <submittedName>
        <fullName evidence="1">Uncharacterized protein</fullName>
    </submittedName>
</protein>
<dbReference type="RefSeq" id="WP_309853072.1">
    <property type="nucleotide sequence ID" value="NZ_JAVDQJ010000004.1"/>
</dbReference>
<proteinExistence type="predicted"/>
<evidence type="ECO:0000313" key="1">
    <source>
        <dbReference type="EMBL" id="MDR6218634.1"/>
    </source>
</evidence>
<accession>A0AAE3XDG3</accession>
<organism evidence="1 2">
    <name type="scientific">Deinococcus soli</name>
    <name type="common">ex Cha et al. 2016</name>
    <dbReference type="NCBI Taxonomy" id="1309411"/>
    <lineage>
        <taxon>Bacteria</taxon>
        <taxon>Thermotogati</taxon>
        <taxon>Deinococcota</taxon>
        <taxon>Deinococci</taxon>
        <taxon>Deinococcales</taxon>
        <taxon>Deinococcaceae</taxon>
        <taxon>Deinococcus</taxon>
    </lineage>
</organism>
<reference evidence="1" key="1">
    <citation type="submission" date="2023-07" db="EMBL/GenBank/DDBJ databases">
        <title>Sorghum-associated microbial communities from plants grown in Nebraska, USA.</title>
        <authorList>
            <person name="Schachtman D."/>
        </authorList>
    </citation>
    <scope>NUCLEOTIDE SEQUENCE</scope>
    <source>
        <strain evidence="1">BE330</strain>
    </source>
</reference>
<dbReference type="Proteomes" id="UP001185331">
    <property type="component" value="Unassembled WGS sequence"/>
</dbReference>
<sequence>MLTPDQQRRMDLSGLTSGEAAAAAGLLRAGVTFTLRARHELLARPDQQRLDMDSGHWSLSADDLQGASASHAALTPPAGPVRGVHVTRTPGGTQVRCGAQRVTLPHAAATPLAQYLLHMQPPQTAHAPARHLSVTGEGGQVTLTLNAAGQLTVHLTTSEGPGRPVNLGRAARSHLAGRLTHAAQLTPAVPADLDGMQARVLRALKRDRAARHAISALLRATHEGKIGADAITYWLLGYTSAAFTRKRPSSCAGGPDLMRALAEDLISGRQALPTFTARVSARPKPSTPRMIF</sequence>
<name>A0AAE3XDG3_9DEIO</name>
<dbReference type="EMBL" id="JAVDQK010000005">
    <property type="protein sequence ID" value="MDR6218634.1"/>
    <property type="molecule type" value="Genomic_DNA"/>
</dbReference>